<name>A0A916JR52_9FLAO</name>
<evidence type="ECO:0000313" key="1">
    <source>
        <dbReference type="EMBL" id="CAG5086874.1"/>
    </source>
</evidence>
<dbReference type="EMBL" id="OU015584">
    <property type="protein sequence ID" value="CAG5086874.1"/>
    <property type="molecule type" value="Genomic_DNA"/>
</dbReference>
<protein>
    <submittedName>
        <fullName evidence="1">Uncharacterized protein</fullName>
    </submittedName>
</protein>
<proteinExistence type="predicted"/>
<dbReference type="RefSeq" id="WP_258543500.1">
    <property type="nucleotide sequence ID" value="NZ_OU015584.1"/>
</dbReference>
<dbReference type="Proteomes" id="UP000683507">
    <property type="component" value="Chromosome"/>
</dbReference>
<dbReference type="KEGG" id="ptan:CRYO30217_03315"/>
<accession>A0A916JR52</accession>
<evidence type="ECO:0000313" key="2">
    <source>
        <dbReference type="Proteomes" id="UP000683507"/>
    </source>
</evidence>
<gene>
    <name evidence="1" type="ORF">CRYO30217_03315</name>
</gene>
<organism evidence="1 2">
    <name type="scientific">Parvicella tangerina</name>
    <dbReference type="NCBI Taxonomy" id="2829795"/>
    <lineage>
        <taxon>Bacteria</taxon>
        <taxon>Pseudomonadati</taxon>
        <taxon>Bacteroidota</taxon>
        <taxon>Flavobacteriia</taxon>
        <taxon>Flavobacteriales</taxon>
        <taxon>Parvicellaceae</taxon>
        <taxon>Parvicella</taxon>
    </lineage>
</organism>
<dbReference type="AlphaFoldDB" id="A0A916JR52"/>
<reference evidence="1" key="1">
    <citation type="submission" date="2021-04" db="EMBL/GenBank/DDBJ databases">
        <authorList>
            <person name="Rodrigo-Torres L."/>
            <person name="Arahal R. D."/>
            <person name="Lucena T."/>
        </authorList>
    </citation>
    <scope>NUCLEOTIDE SEQUENCE</scope>
    <source>
        <strain evidence="1">AS29M-1</strain>
    </source>
</reference>
<sequence>MRSLVFLIALFGVSVFNAQKISNRSSIVNYLNQKIERGEPLVAHVLVPLCDNEHQGIVPTSPSIGNGMDPDHNLYWMTSKGVKRFFRDLPDWEMLNAYENVRDDILERVVFKKEFDNGAIVILIADAYRGDRMHECLNDYFNSLSGQLEDSLQVGNWNVQINGNADLVAFNGHNGLMDEKTTFTKASSTTKLKDAVSISCASNGYFKQYYDKTNSYPLVHTTNLLYPGAFILEGILNEWAMLKSDAQCKKAAGSAYYKHKPKSGPNGSQNLFDYGW</sequence>
<keyword evidence="2" id="KW-1185">Reference proteome</keyword>